<dbReference type="EMBL" id="JAGGLC010000004">
    <property type="protein sequence ID" value="MBP1987608.1"/>
    <property type="molecule type" value="Genomic_DNA"/>
</dbReference>
<dbReference type="Proteomes" id="UP000823736">
    <property type="component" value="Unassembled WGS sequence"/>
</dbReference>
<keyword evidence="1" id="KW-1133">Transmembrane helix</keyword>
<comment type="caution">
    <text evidence="2">The sequence shown here is derived from an EMBL/GenBank/DDBJ whole genome shotgun (WGS) entry which is preliminary data.</text>
</comment>
<gene>
    <name evidence="2" type="ORF">J2753_002109</name>
</gene>
<evidence type="ECO:0000256" key="1">
    <source>
        <dbReference type="SAM" id="Phobius"/>
    </source>
</evidence>
<keyword evidence="1" id="KW-0812">Transmembrane</keyword>
<dbReference type="Gene3D" id="2.40.50.140">
    <property type="entry name" value="Nucleic acid-binding proteins"/>
    <property type="match status" value="1"/>
</dbReference>
<proteinExistence type="predicted"/>
<dbReference type="OrthoDB" id="157176at2157"/>
<sequence length="121" mass="12615">MVTVSLQVLAGAAVAVVLVVFGSYRKGKADGIEQAQRAASHEAHEQATERAPPVDIGDSVSLAVKEFRAHHSGERAGVCKKQGFVIFVDGVPDGVDVGDVIDAEIVAFGPDRNSAEAQYVG</sequence>
<protein>
    <submittedName>
        <fullName evidence="2">Putative RNA-binding protein with TRAM domain</fullName>
    </submittedName>
</protein>
<keyword evidence="3" id="KW-1185">Reference proteome</keyword>
<reference evidence="2" key="1">
    <citation type="submission" date="2021-03" db="EMBL/GenBank/DDBJ databases">
        <title>Genomic Encyclopedia of Type Strains, Phase IV (KMG-IV): sequencing the most valuable type-strain genomes for metagenomic binning, comparative biology and taxonomic classification.</title>
        <authorList>
            <person name="Goeker M."/>
        </authorList>
    </citation>
    <scope>NUCLEOTIDE SEQUENCE</scope>
    <source>
        <strain evidence="2">DSM 26232</strain>
    </source>
</reference>
<organism evidence="2 3">
    <name type="scientific">Halolamina salifodinae</name>
    <dbReference type="NCBI Taxonomy" id="1202767"/>
    <lineage>
        <taxon>Archaea</taxon>
        <taxon>Methanobacteriati</taxon>
        <taxon>Methanobacteriota</taxon>
        <taxon>Stenosarchaea group</taxon>
        <taxon>Halobacteria</taxon>
        <taxon>Halobacteriales</taxon>
        <taxon>Haloferacaceae</taxon>
    </lineage>
</organism>
<keyword evidence="1" id="KW-0472">Membrane</keyword>
<accession>A0A8T4H312</accession>
<feature type="transmembrane region" description="Helical" evidence="1">
    <location>
        <begin position="6"/>
        <end position="24"/>
    </location>
</feature>
<dbReference type="InterPro" id="IPR012340">
    <property type="entry name" value="NA-bd_OB-fold"/>
</dbReference>
<name>A0A8T4H312_9EURY</name>
<dbReference type="AlphaFoldDB" id="A0A8T4H312"/>
<evidence type="ECO:0000313" key="3">
    <source>
        <dbReference type="Proteomes" id="UP000823736"/>
    </source>
</evidence>
<dbReference type="RefSeq" id="WP_209491962.1">
    <property type="nucleotide sequence ID" value="NZ_JAGGLC010000004.1"/>
</dbReference>
<evidence type="ECO:0000313" key="2">
    <source>
        <dbReference type="EMBL" id="MBP1987608.1"/>
    </source>
</evidence>